<reference evidence="1" key="1">
    <citation type="submission" date="2019-08" db="EMBL/GenBank/DDBJ databases">
        <authorList>
            <person name="Kucharzyk K."/>
            <person name="Murdoch R.W."/>
            <person name="Higgins S."/>
            <person name="Loffler F."/>
        </authorList>
    </citation>
    <scope>NUCLEOTIDE SEQUENCE</scope>
</reference>
<sequence>MSVYHQIVVIVTEKPVIKHAFILDHLQKPRQAIRPVVGAEPRDNTVGSAMSEDAVHFPICFTQAVERRLIS</sequence>
<dbReference type="AlphaFoldDB" id="A0A644XYL9"/>
<accession>A0A644XYL9</accession>
<name>A0A644XYL9_9ZZZZ</name>
<evidence type="ECO:0000313" key="1">
    <source>
        <dbReference type="EMBL" id="MPM21372.1"/>
    </source>
</evidence>
<organism evidence="1">
    <name type="scientific">bioreactor metagenome</name>
    <dbReference type="NCBI Taxonomy" id="1076179"/>
    <lineage>
        <taxon>unclassified sequences</taxon>
        <taxon>metagenomes</taxon>
        <taxon>ecological metagenomes</taxon>
    </lineage>
</organism>
<proteinExistence type="predicted"/>
<gene>
    <name evidence="1" type="ORF">SDC9_67816</name>
</gene>
<comment type="caution">
    <text evidence="1">The sequence shown here is derived from an EMBL/GenBank/DDBJ whole genome shotgun (WGS) entry which is preliminary data.</text>
</comment>
<protein>
    <submittedName>
        <fullName evidence="1">Uncharacterized protein</fullName>
    </submittedName>
</protein>
<dbReference type="EMBL" id="VSSQ01003577">
    <property type="protein sequence ID" value="MPM21372.1"/>
    <property type="molecule type" value="Genomic_DNA"/>
</dbReference>